<name>A0A8S9LIP4_BRACR</name>
<keyword evidence="1" id="KW-0472">Membrane</keyword>
<feature type="transmembrane region" description="Helical" evidence="1">
    <location>
        <begin position="12"/>
        <end position="32"/>
    </location>
</feature>
<sequence>MVVWEEYVSDETMGTIAPIIVYWIYAGVNQFLSPSLDKYRLHTLDEENEKNVIPITTVVKGVLLQQLLQILITQLGFFVNGVKYNYSQPFFTFWDRVMGTYMPYNVMKRPGGGFEVRMMKKRS</sequence>
<organism evidence="2 3">
    <name type="scientific">Brassica cretica</name>
    <name type="common">Mustard</name>
    <dbReference type="NCBI Taxonomy" id="69181"/>
    <lineage>
        <taxon>Eukaryota</taxon>
        <taxon>Viridiplantae</taxon>
        <taxon>Streptophyta</taxon>
        <taxon>Embryophyta</taxon>
        <taxon>Tracheophyta</taxon>
        <taxon>Spermatophyta</taxon>
        <taxon>Magnoliopsida</taxon>
        <taxon>eudicotyledons</taxon>
        <taxon>Gunneridae</taxon>
        <taxon>Pentapetalae</taxon>
        <taxon>rosids</taxon>
        <taxon>malvids</taxon>
        <taxon>Brassicales</taxon>
        <taxon>Brassicaceae</taxon>
        <taxon>Brassiceae</taxon>
        <taxon>Brassica</taxon>
    </lineage>
</organism>
<evidence type="ECO:0000313" key="2">
    <source>
        <dbReference type="EMBL" id="KAF2606975.1"/>
    </source>
</evidence>
<dbReference type="Proteomes" id="UP000712281">
    <property type="component" value="Unassembled WGS sequence"/>
</dbReference>
<proteinExistence type="predicted"/>
<accession>A0A8S9LIP4</accession>
<reference evidence="2" key="1">
    <citation type="submission" date="2019-12" db="EMBL/GenBank/DDBJ databases">
        <title>Genome sequencing and annotation of Brassica cretica.</title>
        <authorList>
            <person name="Studholme D.J."/>
            <person name="Sarris P.F."/>
        </authorList>
    </citation>
    <scope>NUCLEOTIDE SEQUENCE</scope>
    <source>
        <strain evidence="2">PFS-001/15</strain>
        <tissue evidence="2">Leaf</tissue>
    </source>
</reference>
<dbReference type="AlphaFoldDB" id="A0A8S9LIP4"/>
<evidence type="ECO:0000256" key="1">
    <source>
        <dbReference type="SAM" id="Phobius"/>
    </source>
</evidence>
<evidence type="ECO:0000313" key="3">
    <source>
        <dbReference type="Proteomes" id="UP000712281"/>
    </source>
</evidence>
<keyword evidence="1" id="KW-0812">Transmembrane</keyword>
<dbReference type="EMBL" id="QGKW02000276">
    <property type="protein sequence ID" value="KAF2606975.1"/>
    <property type="molecule type" value="Genomic_DNA"/>
</dbReference>
<keyword evidence="1" id="KW-1133">Transmembrane helix</keyword>
<comment type="caution">
    <text evidence="2">The sequence shown here is derived from an EMBL/GenBank/DDBJ whole genome shotgun (WGS) entry which is preliminary data.</text>
</comment>
<gene>
    <name evidence="2" type="ORF">F2Q68_00046295</name>
</gene>
<protein>
    <submittedName>
        <fullName evidence="2">Uncharacterized protein</fullName>
    </submittedName>
</protein>